<feature type="binding site" description="axial binding residue" evidence="5">
    <location>
        <position position="71"/>
    </location>
    <ligand>
        <name>heme</name>
        <dbReference type="ChEBI" id="CHEBI:30413"/>
    </ligand>
    <ligandPart>
        <name>Fe</name>
        <dbReference type="ChEBI" id="CHEBI:18248"/>
    </ligandPart>
</feature>
<dbReference type="SUPFAM" id="SSF48264">
    <property type="entry name" value="Cytochrome P450"/>
    <property type="match status" value="1"/>
</dbReference>
<keyword evidence="5 6" id="KW-0349">Heme</keyword>
<evidence type="ECO:0000313" key="7">
    <source>
        <dbReference type="EMBL" id="KAJ7362173.1"/>
    </source>
</evidence>
<dbReference type="InterPro" id="IPR036396">
    <property type="entry name" value="Cyt_P450_sf"/>
</dbReference>
<dbReference type="PANTHER" id="PTHR24291">
    <property type="entry name" value="CYTOCHROME P450 FAMILY 4"/>
    <property type="match status" value="1"/>
</dbReference>
<keyword evidence="5 6" id="KW-0408">Iron</keyword>
<evidence type="ECO:0000256" key="2">
    <source>
        <dbReference type="ARBA" id="ARBA00010617"/>
    </source>
</evidence>
<dbReference type="InterPro" id="IPR050196">
    <property type="entry name" value="Cytochrome_P450_Monoox"/>
</dbReference>
<evidence type="ECO:0000256" key="5">
    <source>
        <dbReference type="PIRSR" id="PIRSR602401-1"/>
    </source>
</evidence>
<keyword evidence="6" id="KW-0503">Monooxygenase</keyword>
<dbReference type="Gene3D" id="1.10.630.10">
    <property type="entry name" value="Cytochrome P450"/>
    <property type="match status" value="1"/>
</dbReference>
<name>A0A9W9YQI4_9CNID</name>
<keyword evidence="6" id="KW-0560">Oxidoreductase</keyword>
<evidence type="ECO:0000256" key="1">
    <source>
        <dbReference type="ARBA" id="ARBA00004586"/>
    </source>
</evidence>
<dbReference type="OrthoDB" id="1470350at2759"/>
<evidence type="ECO:0000256" key="4">
    <source>
        <dbReference type="ARBA" id="ARBA00023136"/>
    </source>
</evidence>
<dbReference type="EMBL" id="MU827307">
    <property type="protein sequence ID" value="KAJ7362173.1"/>
    <property type="molecule type" value="Genomic_DNA"/>
</dbReference>
<dbReference type="Proteomes" id="UP001163046">
    <property type="component" value="Unassembled WGS sequence"/>
</dbReference>
<comment type="cofactor">
    <cofactor evidence="5">
        <name>heme</name>
        <dbReference type="ChEBI" id="CHEBI:30413"/>
    </cofactor>
</comment>
<gene>
    <name evidence="7" type="primary">CYP4V2_1</name>
    <name evidence="7" type="ORF">OS493_013267</name>
</gene>
<keyword evidence="3" id="KW-0256">Endoplasmic reticulum</keyword>
<keyword evidence="5 6" id="KW-0479">Metal-binding</keyword>
<dbReference type="GO" id="GO:0016705">
    <property type="term" value="F:oxidoreductase activity, acting on paired donors, with incorporation or reduction of molecular oxygen"/>
    <property type="evidence" value="ECO:0007669"/>
    <property type="project" value="InterPro"/>
</dbReference>
<protein>
    <submittedName>
        <fullName evidence="7">Cytochrome P450 4V2</fullName>
    </submittedName>
</protein>
<keyword evidence="8" id="KW-1185">Reference proteome</keyword>
<evidence type="ECO:0000256" key="6">
    <source>
        <dbReference type="RuleBase" id="RU000461"/>
    </source>
</evidence>
<dbReference type="PRINTS" id="PR00463">
    <property type="entry name" value="EP450I"/>
</dbReference>
<accession>A0A9W9YQI4</accession>
<dbReference type="AlphaFoldDB" id="A0A9W9YQI4"/>
<dbReference type="PROSITE" id="PS00086">
    <property type="entry name" value="CYTOCHROME_P450"/>
    <property type="match status" value="1"/>
</dbReference>
<dbReference type="Pfam" id="PF00067">
    <property type="entry name" value="p450"/>
    <property type="match status" value="1"/>
</dbReference>
<dbReference type="GO" id="GO:0005789">
    <property type="term" value="C:endoplasmic reticulum membrane"/>
    <property type="evidence" value="ECO:0007669"/>
    <property type="project" value="UniProtKB-SubCell"/>
</dbReference>
<keyword evidence="4" id="KW-0472">Membrane</keyword>
<dbReference type="GO" id="GO:0020037">
    <property type="term" value="F:heme binding"/>
    <property type="evidence" value="ECO:0007669"/>
    <property type="project" value="InterPro"/>
</dbReference>
<dbReference type="GO" id="GO:0005506">
    <property type="term" value="F:iron ion binding"/>
    <property type="evidence" value="ECO:0007669"/>
    <property type="project" value="InterPro"/>
</dbReference>
<proteinExistence type="inferred from homology"/>
<comment type="subcellular location">
    <subcellularLocation>
        <location evidence="1">Endoplasmic reticulum membrane</location>
    </subcellularLocation>
</comment>
<dbReference type="InterPro" id="IPR001128">
    <property type="entry name" value="Cyt_P450"/>
</dbReference>
<evidence type="ECO:0000313" key="8">
    <source>
        <dbReference type="Proteomes" id="UP001163046"/>
    </source>
</evidence>
<evidence type="ECO:0000256" key="3">
    <source>
        <dbReference type="ARBA" id="ARBA00022824"/>
    </source>
</evidence>
<comment type="similarity">
    <text evidence="2 6">Belongs to the cytochrome P450 family.</text>
</comment>
<dbReference type="GO" id="GO:0004497">
    <property type="term" value="F:monooxygenase activity"/>
    <property type="evidence" value="ECO:0007669"/>
    <property type="project" value="UniProtKB-KW"/>
</dbReference>
<dbReference type="InterPro" id="IPR017972">
    <property type="entry name" value="Cyt_P450_CS"/>
</dbReference>
<dbReference type="PANTHER" id="PTHR24291:SF189">
    <property type="entry name" value="CYTOCHROME P450 4C3-RELATED"/>
    <property type="match status" value="1"/>
</dbReference>
<organism evidence="7 8">
    <name type="scientific">Desmophyllum pertusum</name>
    <dbReference type="NCBI Taxonomy" id="174260"/>
    <lineage>
        <taxon>Eukaryota</taxon>
        <taxon>Metazoa</taxon>
        <taxon>Cnidaria</taxon>
        <taxon>Anthozoa</taxon>
        <taxon>Hexacorallia</taxon>
        <taxon>Scleractinia</taxon>
        <taxon>Caryophylliina</taxon>
        <taxon>Caryophylliidae</taxon>
        <taxon>Desmophyllum</taxon>
    </lineage>
</organism>
<sequence length="147" mass="16569">MGSNVSLFYTHLGDYFTPKGTTVGISAIGLHRNPEVWPAPLEFNPDRFLPENSQGRHPYAFVPFSAGPRNCIGQRLAILEEKLVLAYVLRHFSIESTQSFDDLCPCSIMILRPKEGIFVTLAKRQRTCIKNDGRSQRLIGINNNSFE</sequence>
<dbReference type="InterPro" id="IPR002401">
    <property type="entry name" value="Cyt_P450_E_grp-I"/>
</dbReference>
<reference evidence="7" key="1">
    <citation type="submission" date="2023-01" db="EMBL/GenBank/DDBJ databases">
        <title>Genome assembly of the deep-sea coral Lophelia pertusa.</title>
        <authorList>
            <person name="Herrera S."/>
            <person name="Cordes E."/>
        </authorList>
    </citation>
    <scope>NUCLEOTIDE SEQUENCE</scope>
    <source>
        <strain evidence="7">USNM1676648</strain>
        <tissue evidence="7">Polyp</tissue>
    </source>
</reference>
<comment type="caution">
    <text evidence="7">The sequence shown here is derived from an EMBL/GenBank/DDBJ whole genome shotgun (WGS) entry which is preliminary data.</text>
</comment>